<feature type="domain" description="Flagellar basal body rod protein N-terminal" evidence="8">
    <location>
        <begin position="11"/>
        <end position="38"/>
    </location>
</feature>
<evidence type="ECO:0000256" key="4">
    <source>
        <dbReference type="ARBA" id="ARBA00016244"/>
    </source>
</evidence>
<keyword evidence="12" id="KW-1185">Reference proteome</keyword>
<sequence length="493" mass="53390">MGSTFAGLELGKRALSAQQLALNAAGHNISNASTQGYTRQVANLATTIPDQLYLFGHTQSVGTGVAVATIIRVRDNFIDRQYRWETARQQYWTERQNSLQQVEGILNEDSADSLHNDLDKFWVAWSDLSTSSETLGAKAVVRERAIALTGTLNHISKQITDMQNDLDNKVNVQVGLINNIAQQIKDLNMQIKSAEVAGDKPNDLYDVRDNLVDELSKIVSVRVIESTDPMFTDRQVGIYKVQIGDEAAGQLLVDDSQVTELAWIDSVTNTTQDLDTTPDGIPDVEFGPGSGIKLQLGSQMGSLQSLIDTRYTYLQNLQGKLDNLAAGIVTAVNSLHQDTDPATTDYFFDPTKLTASDITLYSDIEDDAGRIITGTTGSGDGDVASSIAALAHGWSSAATPAEMGSAASLGDYYNGNIVAVFGVDVQQAQRMTAVEDALINQLSNRRDSVSGVSIDEEMTNLIKFQTAYSAAARMVTIMDDMLDKVVNGMGITR</sequence>
<dbReference type="NCBIfam" id="TIGR02492">
    <property type="entry name" value="flgK_ends"/>
    <property type="match status" value="1"/>
</dbReference>
<evidence type="ECO:0000259" key="8">
    <source>
        <dbReference type="Pfam" id="PF00460"/>
    </source>
</evidence>
<dbReference type="HOGENOM" id="CLU_012762_1_1_9"/>
<feature type="domain" description="Flagellar basal-body/hook protein C-terminal" evidence="9">
    <location>
        <begin position="449"/>
        <end position="487"/>
    </location>
</feature>
<accession>F0SZD6</accession>
<dbReference type="eggNOG" id="COG4786">
    <property type="taxonomic scope" value="Bacteria"/>
</dbReference>
<evidence type="ECO:0000256" key="5">
    <source>
        <dbReference type="ARBA" id="ARBA00022525"/>
    </source>
</evidence>
<dbReference type="PANTHER" id="PTHR30033">
    <property type="entry name" value="FLAGELLAR HOOK-ASSOCIATED PROTEIN 1"/>
    <property type="match status" value="1"/>
</dbReference>
<dbReference type="InterPro" id="IPR053927">
    <property type="entry name" value="FlgK_helical"/>
</dbReference>
<dbReference type="GO" id="GO:0005576">
    <property type="term" value="C:extracellular region"/>
    <property type="evidence" value="ECO:0007669"/>
    <property type="project" value="UniProtKB-SubCell"/>
</dbReference>
<dbReference type="Pfam" id="PF00460">
    <property type="entry name" value="Flg_bb_rod"/>
    <property type="match status" value="1"/>
</dbReference>
<gene>
    <name evidence="7" type="primary">flgK</name>
    <name evidence="11" type="ordered locus">Sgly_0577</name>
</gene>
<keyword evidence="11" id="KW-0282">Flagellum</keyword>
<feature type="domain" description="Flagellar hook-associated protein FlgK helical" evidence="10">
    <location>
        <begin position="99"/>
        <end position="338"/>
    </location>
</feature>
<keyword evidence="11" id="KW-0969">Cilium</keyword>
<reference evidence="11 12" key="1">
    <citation type="journal article" date="2011" name="Stand. Genomic Sci.">
        <title>Complete genome sequence of Syntrophobotulus glycolicus type strain (FlGlyR).</title>
        <authorList>
            <person name="Han C."/>
            <person name="Mwirichia R."/>
            <person name="Chertkov O."/>
            <person name="Held B."/>
            <person name="Lapidus A."/>
            <person name="Nolan M."/>
            <person name="Lucas S."/>
            <person name="Hammon N."/>
            <person name="Deshpande S."/>
            <person name="Cheng J.F."/>
            <person name="Tapia R."/>
            <person name="Goodwin L."/>
            <person name="Pitluck S."/>
            <person name="Huntemann M."/>
            <person name="Liolios K."/>
            <person name="Ivanova N."/>
            <person name="Pagani I."/>
            <person name="Mavromatis K."/>
            <person name="Ovchinikova G."/>
            <person name="Pati A."/>
            <person name="Chen A."/>
            <person name="Palaniappan K."/>
            <person name="Land M."/>
            <person name="Hauser L."/>
            <person name="Brambilla E.M."/>
            <person name="Rohde M."/>
            <person name="Spring S."/>
            <person name="Sikorski J."/>
            <person name="Goker M."/>
            <person name="Woyke T."/>
            <person name="Bristow J."/>
            <person name="Eisen J.A."/>
            <person name="Markowitz V."/>
            <person name="Hugenholtz P."/>
            <person name="Kyrpides N.C."/>
            <person name="Klenk H.P."/>
            <person name="Detter J.C."/>
        </authorList>
    </citation>
    <scope>NUCLEOTIDE SEQUENCE [LARGE SCALE GENOMIC DNA]</scope>
    <source>
        <strain evidence="12">DSM 8271 / FlGlyR</strain>
    </source>
</reference>
<dbReference type="Proteomes" id="UP000007488">
    <property type="component" value="Chromosome"/>
</dbReference>
<evidence type="ECO:0000313" key="12">
    <source>
        <dbReference type="Proteomes" id="UP000007488"/>
    </source>
</evidence>
<dbReference type="GO" id="GO:0009424">
    <property type="term" value="C:bacterial-type flagellum hook"/>
    <property type="evidence" value="ECO:0007669"/>
    <property type="project" value="UniProtKB-UniRule"/>
</dbReference>
<dbReference type="STRING" id="645991.Sgly_0577"/>
<keyword evidence="5 7" id="KW-0964">Secreted</keyword>
<evidence type="ECO:0000259" key="9">
    <source>
        <dbReference type="Pfam" id="PF06429"/>
    </source>
</evidence>
<dbReference type="InterPro" id="IPR010930">
    <property type="entry name" value="Flg_bb/hook_C_dom"/>
</dbReference>
<evidence type="ECO:0000256" key="1">
    <source>
        <dbReference type="ARBA" id="ARBA00004365"/>
    </source>
</evidence>
<evidence type="ECO:0000313" key="11">
    <source>
        <dbReference type="EMBL" id="ADY54941.1"/>
    </source>
</evidence>
<dbReference type="EMBL" id="CP002547">
    <property type="protein sequence ID" value="ADY54941.1"/>
    <property type="molecule type" value="Genomic_DNA"/>
</dbReference>
<keyword evidence="11" id="KW-0966">Cell projection</keyword>
<dbReference type="GO" id="GO:0005198">
    <property type="term" value="F:structural molecule activity"/>
    <property type="evidence" value="ECO:0007669"/>
    <property type="project" value="UniProtKB-UniRule"/>
</dbReference>
<dbReference type="eggNOG" id="COG1256">
    <property type="taxonomic scope" value="Bacteria"/>
</dbReference>
<dbReference type="Pfam" id="PF06429">
    <property type="entry name" value="Flg_bbr_C"/>
    <property type="match status" value="1"/>
</dbReference>
<reference evidence="12" key="2">
    <citation type="submission" date="2011-02" db="EMBL/GenBank/DDBJ databases">
        <title>The complete genome of Syntrophobotulus glycolicus DSM 8271.</title>
        <authorList>
            <person name="Lucas S."/>
            <person name="Copeland A."/>
            <person name="Lapidus A."/>
            <person name="Bruce D."/>
            <person name="Goodwin L."/>
            <person name="Pitluck S."/>
            <person name="Kyrpides N."/>
            <person name="Mavromatis K."/>
            <person name="Pagani I."/>
            <person name="Ivanova N."/>
            <person name="Mikhailova N."/>
            <person name="Chertkov O."/>
            <person name="Held B."/>
            <person name="Detter J.C."/>
            <person name="Tapia R."/>
            <person name="Han C."/>
            <person name="Land M."/>
            <person name="Hauser L."/>
            <person name="Markowitz V."/>
            <person name="Cheng J.-F."/>
            <person name="Hugenholtz P."/>
            <person name="Woyke T."/>
            <person name="Wu D."/>
            <person name="Spring S."/>
            <person name="Schroeder M."/>
            <person name="Brambilla E."/>
            <person name="Klenk H.-P."/>
            <person name="Eisen J.A."/>
        </authorList>
    </citation>
    <scope>NUCLEOTIDE SEQUENCE [LARGE SCALE GENOMIC DNA]</scope>
    <source>
        <strain evidence="12">DSM 8271 / FlGlyR</strain>
    </source>
</reference>
<dbReference type="KEGG" id="sgy:Sgly_0577"/>
<protein>
    <recommendedName>
        <fullName evidence="4 7">Flagellar hook-associated protein 1</fullName>
        <shortName evidence="7">HAP1</shortName>
    </recommendedName>
</protein>
<comment type="subcellular location">
    <subcellularLocation>
        <location evidence="1 7">Bacterial flagellum</location>
    </subcellularLocation>
    <subcellularLocation>
        <location evidence="2 7">Secreted</location>
    </subcellularLocation>
</comment>
<dbReference type="RefSeq" id="WP_013623812.1">
    <property type="nucleotide sequence ID" value="NC_015172.1"/>
</dbReference>
<name>F0SZD6_SYNGF</name>
<evidence type="ECO:0000256" key="2">
    <source>
        <dbReference type="ARBA" id="ARBA00004613"/>
    </source>
</evidence>
<evidence type="ECO:0000256" key="7">
    <source>
        <dbReference type="RuleBase" id="RU362065"/>
    </source>
</evidence>
<dbReference type="OrthoDB" id="9802553at2"/>
<evidence type="ECO:0000256" key="6">
    <source>
        <dbReference type="ARBA" id="ARBA00023143"/>
    </source>
</evidence>
<dbReference type="PANTHER" id="PTHR30033:SF1">
    <property type="entry name" value="FLAGELLAR HOOK-ASSOCIATED PROTEIN 1"/>
    <property type="match status" value="1"/>
</dbReference>
<dbReference type="InterPro" id="IPR001444">
    <property type="entry name" value="Flag_bb_rod_N"/>
</dbReference>
<evidence type="ECO:0000259" key="10">
    <source>
        <dbReference type="Pfam" id="PF22638"/>
    </source>
</evidence>
<comment type="similarity">
    <text evidence="3 7">Belongs to the flagella basal body rod proteins family.</text>
</comment>
<organism evidence="11 12">
    <name type="scientific">Syntrophobotulus glycolicus (strain DSM 8271 / FlGlyR)</name>
    <dbReference type="NCBI Taxonomy" id="645991"/>
    <lineage>
        <taxon>Bacteria</taxon>
        <taxon>Bacillati</taxon>
        <taxon>Bacillota</taxon>
        <taxon>Clostridia</taxon>
        <taxon>Eubacteriales</taxon>
        <taxon>Desulfitobacteriaceae</taxon>
        <taxon>Syntrophobotulus</taxon>
    </lineage>
</organism>
<dbReference type="SUPFAM" id="SSF64518">
    <property type="entry name" value="Phase 1 flagellin"/>
    <property type="match status" value="1"/>
</dbReference>
<dbReference type="InterPro" id="IPR002371">
    <property type="entry name" value="FlgK"/>
</dbReference>
<dbReference type="GO" id="GO:0044780">
    <property type="term" value="P:bacterial-type flagellum assembly"/>
    <property type="evidence" value="ECO:0007669"/>
    <property type="project" value="InterPro"/>
</dbReference>
<keyword evidence="6 7" id="KW-0975">Bacterial flagellum</keyword>
<dbReference type="PRINTS" id="PR01005">
    <property type="entry name" value="FLGHOOKAP1"/>
</dbReference>
<evidence type="ECO:0000256" key="3">
    <source>
        <dbReference type="ARBA" id="ARBA00009677"/>
    </source>
</evidence>
<dbReference type="Pfam" id="PF22638">
    <property type="entry name" value="FlgK_D1"/>
    <property type="match status" value="1"/>
</dbReference>
<proteinExistence type="inferred from homology"/>
<dbReference type="AlphaFoldDB" id="F0SZD6"/>